<accession>A0A1H6V6C7</accession>
<keyword evidence="3" id="KW-1185">Reference proteome</keyword>
<reference evidence="3" key="1">
    <citation type="submission" date="2016-10" db="EMBL/GenBank/DDBJ databases">
        <authorList>
            <person name="Varghese N."/>
            <person name="Submissions S."/>
        </authorList>
    </citation>
    <scope>NUCLEOTIDE SEQUENCE [LARGE SCALE GENOMIC DNA]</scope>
    <source>
        <strain evidence="3">CGMCC 4.7038</strain>
    </source>
</reference>
<dbReference type="STRING" id="1144548.SAMN05443287_102411"/>
<feature type="compositionally biased region" description="Basic residues" evidence="1">
    <location>
        <begin position="60"/>
        <end position="71"/>
    </location>
</feature>
<gene>
    <name evidence="2" type="ORF">SAMN05443287_102411</name>
</gene>
<feature type="compositionally biased region" description="Basic and acidic residues" evidence="1">
    <location>
        <begin position="40"/>
        <end position="59"/>
    </location>
</feature>
<evidence type="ECO:0000256" key="1">
    <source>
        <dbReference type="SAM" id="MobiDB-lite"/>
    </source>
</evidence>
<feature type="region of interest" description="Disordered" evidence="1">
    <location>
        <begin position="35"/>
        <end position="71"/>
    </location>
</feature>
<evidence type="ECO:0000313" key="3">
    <source>
        <dbReference type="Proteomes" id="UP000198707"/>
    </source>
</evidence>
<evidence type="ECO:0000313" key="2">
    <source>
        <dbReference type="EMBL" id="SEI96200.1"/>
    </source>
</evidence>
<dbReference type="Proteomes" id="UP000198707">
    <property type="component" value="Unassembled WGS sequence"/>
</dbReference>
<dbReference type="AlphaFoldDB" id="A0A1H6V6C7"/>
<sequence>MIVARTPGNWHSRPSPAMRTLTSMTLMFQRPRRFAAQGRARPDSALLDRSHSNRQDHAVRSVRKKVQWGNR</sequence>
<organism evidence="2 3">
    <name type="scientific">Micromonospora phaseoli</name>
    <dbReference type="NCBI Taxonomy" id="1144548"/>
    <lineage>
        <taxon>Bacteria</taxon>
        <taxon>Bacillati</taxon>
        <taxon>Actinomycetota</taxon>
        <taxon>Actinomycetes</taxon>
        <taxon>Micromonosporales</taxon>
        <taxon>Micromonosporaceae</taxon>
        <taxon>Micromonospora</taxon>
    </lineage>
</organism>
<name>A0A1H6V6C7_9ACTN</name>
<dbReference type="EMBL" id="FNYV01000002">
    <property type="protein sequence ID" value="SEI96200.1"/>
    <property type="molecule type" value="Genomic_DNA"/>
</dbReference>
<protein>
    <submittedName>
        <fullName evidence="2">Uncharacterized protein</fullName>
    </submittedName>
</protein>
<proteinExistence type="predicted"/>